<evidence type="ECO:0000259" key="18">
    <source>
        <dbReference type="PROSITE" id="PS51720"/>
    </source>
</evidence>
<keyword evidence="3" id="KW-0150">Chloroplast</keyword>
<keyword evidence="11" id="KW-0653">Protein transport</keyword>
<evidence type="ECO:0000256" key="7">
    <source>
        <dbReference type="ARBA" id="ARBA00022741"/>
    </source>
</evidence>
<evidence type="ECO:0000256" key="15">
    <source>
        <dbReference type="ARBA" id="ARBA00023766"/>
    </source>
</evidence>
<dbReference type="InterPro" id="IPR027417">
    <property type="entry name" value="P-loop_NTPase"/>
</dbReference>
<feature type="compositionally biased region" description="Acidic residues" evidence="17">
    <location>
        <begin position="1202"/>
        <end position="1223"/>
    </location>
</feature>
<dbReference type="GO" id="GO:0005525">
    <property type="term" value="F:GTP binding"/>
    <property type="evidence" value="ECO:0007669"/>
    <property type="project" value="UniProtKB-KW"/>
</dbReference>
<evidence type="ECO:0000313" key="19">
    <source>
        <dbReference type="EMBL" id="KAF6173670.1"/>
    </source>
</evidence>
<dbReference type="FunFam" id="3.40.50.300:FF:000413">
    <property type="entry name" value="Translocase of chloroplast 120, chloroplastic"/>
    <property type="match status" value="1"/>
</dbReference>
<dbReference type="PANTHER" id="PTHR10903">
    <property type="entry name" value="GTPASE, IMAP FAMILY MEMBER-RELATED"/>
    <property type="match status" value="1"/>
</dbReference>
<keyword evidence="9" id="KW-1002">Plastid outer membrane</keyword>
<evidence type="ECO:0000256" key="14">
    <source>
        <dbReference type="ARBA" id="ARBA00023136"/>
    </source>
</evidence>
<dbReference type="PANTHER" id="PTHR10903:SF120">
    <property type="entry name" value="TRANSLOCASE OF CHLOROPLAST 159, CHLOROPLASTIC"/>
    <property type="match status" value="1"/>
</dbReference>
<evidence type="ECO:0000256" key="13">
    <source>
        <dbReference type="ARBA" id="ARBA00023134"/>
    </source>
</evidence>
<keyword evidence="10" id="KW-0460">Magnesium</keyword>
<evidence type="ECO:0000256" key="6">
    <source>
        <dbReference type="ARBA" id="ARBA00022723"/>
    </source>
</evidence>
<keyword evidence="2" id="KW-0813">Transport</keyword>
<dbReference type="SUPFAM" id="SSF52540">
    <property type="entry name" value="P-loop containing nucleoside triphosphate hydrolases"/>
    <property type="match status" value="1"/>
</dbReference>
<keyword evidence="12" id="KW-1133">Transmembrane helix</keyword>
<comment type="similarity">
    <text evidence="16">Belongs to the TRAFAC class TrmE-Era-EngA-EngB-Septin-like GTPase superfamily. AIG1/Toc34/Toc159-like paraseptin GTPase family. TOC159 subfamily.</text>
</comment>
<dbReference type="GO" id="GO:0015031">
    <property type="term" value="P:protein transport"/>
    <property type="evidence" value="ECO:0007669"/>
    <property type="project" value="UniProtKB-KW"/>
</dbReference>
<feature type="region of interest" description="Disordered" evidence="17">
    <location>
        <begin position="641"/>
        <end position="661"/>
    </location>
</feature>
<feature type="region of interest" description="Disordered" evidence="17">
    <location>
        <begin position="1275"/>
        <end position="1327"/>
    </location>
</feature>
<dbReference type="CDD" id="cd01853">
    <property type="entry name" value="Toc34_like"/>
    <property type="match status" value="1"/>
</dbReference>
<keyword evidence="7" id="KW-0547">Nucleotide-binding</keyword>
<evidence type="ECO:0000256" key="16">
    <source>
        <dbReference type="ARBA" id="ARBA00023775"/>
    </source>
</evidence>
<dbReference type="GO" id="GO:0009707">
    <property type="term" value="C:chloroplast outer membrane"/>
    <property type="evidence" value="ECO:0007669"/>
    <property type="project" value="UniProtKB-SubCell"/>
</dbReference>
<keyword evidence="5" id="KW-0812">Transmembrane</keyword>
<reference evidence="19 20" key="1">
    <citation type="journal article" date="2020" name="IScience">
        <title>Genome Sequencing of the Endangered Kingdonia uniflora (Circaeasteraceae, Ranunculales) Reveals Potential Mechanisms of Evolutionary Specialization.</title>
        <authorList>
            <person name="Sun Y."/>
            <person name="Deng T."/>
            <person name="Zhang A."/>
            <person name="Moore M.J."/>
            <person name="Landis J.B."/>
            <person name="Lin N."/>
            <person name="Zhang H."/>
            <person name="Zhang X."/>
            <person name="Huang J."/>
            <person name="Zhang X."/>
            <person name="Sun H."/>
            <person name="Wang H."/>
        </authorList>
    </citation>
    <scope>NUCLEOTIDE SEQUENCE [LARGE SCALE GENOMIC DNA]</scope>
    <source>
        <strain evidence="19">TB1705</strain>
        <tissue evidence="19">Leaf</tissue>
    </source>
</reference>
<dbReference type="GO" id="GO:0003924">
    <property type="term" value="F:GTPase activity"/>
    <property type="evidence" value="ECO:0007669"/>
    <property type="project" value="InterPro"/>
</dbReference>
<dbReference type="InterPro" id="IPR006703">
    <property type="entry name" value="G_AIG1"/>
</dbReference>
<evidence type="ECO:0000256" key="2">
    <source>
        <dbReference type="ARBA" id="ARBA00022448"/>
    </source>
</evidence>
<keyword evidence="20" id="KW-1185">Reference proteome</keyword>
<organism evidence="19 20">
    <name type="scientific">Kingdonia uniflora</name>
    <dbReference type="NCBI Taxonomy" id="39325"/>
    <lineage>
        <taxon>Eukaryota</taxon>
        <taxon>Viridiplantae</taxon>
        <taxon>Streptophyta</taxon>
        <taxon>Embryophyta</taxon>
        <taxon>Tracheophyta</taxon>
        <taxon>Spermatophyta</taxon>
        <taxon>Magnoliopsida</taxon>
        <taxon>Ranunculales</taxon>
        <taxon>Circaeasteraceae</taxon>
        <taxon>Kingdonia</taxon>
    </lineage>
</organism>
<dbReference type="NCBIfam" id="TIGR00993">
    <property type="entry name" value="3a0901s04IAP86"/>
    <property type="match status" value="1"/>
</dbReference>
<evidence type="ECO:0000256" key="1">
    <source>
        <dbReference type="ARBA" id="ARBA00001946"/>
    </source>
</evidence>
<accession>A0A7J7P2W0</accession>
<dbReference type="PROSITE" id="PS51720">
    <property type="entry name" value="G_AIG1"/>
    <property type="match status" value="1"/>
</dbReference>
<keyword evidence="4" id="KW-0934">Plastid</keyword>
<evidence type="ECO:0000313" key="20">
    <source>
        <dbReference type="Proteomes" id="UP000541444"/>
    </source>
</evidence>
<dbReference type="EMBL" id="JACGCM010000333">
    <property type="protein sequence ID" value="KAF6173670.1"/>
    <property type="molecule type" value="Genomic_DNA"/>
</dbReference>
<gene>
    <name evidence="19" type="ORF">GIB67_023029</name>
</gene>
<keyword evidence="8" id="KW-0378">Hydrolase</keyword>
<feature type="domain" description="AIG1-type G" evidence="18">
    <location>
        <begin position="932"/>
        <end position="1166"/>
    </location>
</feature>
<feature type="region of interest" description="Disordered" evidence="17">
    <location>
        <begin position="1191"/>
        <end position="1236"/>
    </location>
</feature>
<evidence type="ECO:0000256" key="8">
    <source>
        <dbReference type="ARBA" id="ARBA00022801"/>
    </source>
</evidence>
<dbReference type="OrthoDB" id="8954335at2759"/>
<evidence type="ECO:0000256" key="4">
    <source>
        <dbReference type="ARBA" id="ARBA00022640"/>
    </source>
</evidence>
<evidence type="ECO:0000256" key="9">
    <source>
        <dbReference type="ARBA" id="ARBA00022805"/>
    </source>
</evidence>
<dbReference type="GO" id="GO:0046872">
    <property type="term" value="F:metal ion binding"/>
    <property type="evidence" value="ECO:0007669"/>
    <property type="project" value="UniProtKB-KW"/>
</dbReference>
<dbReference type="Pfam" id="PF04548">
    <property type="entry name" value="AIG1"/>
    <property type="match status" value="1"/>
</dbReference>
<keyword evidence="14" id="KW-0472">Membrane</keyword>
<proteinExistence type="inferred from homology"/>
<comment type="caution">
    <text evidence="19">The sequence shown here is derived from an EMBL/GenBank/DDBJ whole genome shotgun (WGS) entry which is preliminary data.</text>
</comment>
<evidence type="ECO:0000256" key="10">
    <source>
        <dbReference type="ARBA" id="ARBA00022842"/>
    </source>
</evidence>
<feature type="region of interest" description="Disordered" evidence="17">
    <location>
        <begin position="1"/>
        <end position="54"/>
    </location>
</feature>
<protein>
    <recommendedName>
        <fullName evidence="18">AIG1-type G domain-containing protein</fullName>
    </recommendedName>
</protein>
<name>A0A7J7P2W0_9MAGN</name>
<comment type="subcellular location">
    <subcellularLocation>
        <location evidence="15">Plastid</location>
        <location evidence="15">Chloroplast outer membrane</location>
        <topology evidence="15">Single-pass membrane protein</topology>
    </subcellularLocation>
</comment>
<dbReference type="Gene3D" id="3.40.50.300">
    <property type="entry name" value="P-loop containing nucleotide triphosphate hydrolases"/>
    <property type="match status" value="1"/>
</dbReference>
<comment type="cofactor">
    <cofactor evidence="1">
        <name>Mg(2+)</name>
        <dbReference type="ChEBI" id="CHEBI:18420"/>
    </cofactor>
</comment>
<sequence>MATTTIPPTIVAEEEAEVSFTHNSSPGGGGAADSSSSSISVSSFKSEEEDEFEMATERSFVADLEEEIMELETLEGKEFVPVVVEPVLGSSSFLSPEVLVIREPDSVVETREFSVEGKDNDNPIVVENPVAEFSSILKPEIVENPDRVVEAPKAVNLIEDSSVVEKSEDGVLDFEAKGPLLVDKSGLKGIGDKEDILPEHLKLEDIAKPLVQDEGASELKEGVFEENKDEFLDAEKTLIDVDENVDSLEASVGNQEDKLLENLILDEIVKPVIPYLVAVEVKDGVMKNEDKSEVLNGESTTIDVEDIESIEALVTNVLPENLKLGEVNSLVQDEGATELKNELLEEKKVGVLDIENSFVDVEDNGASVEVLEGHTKDILSENPKLGENVNPVVQVEDVTELKGEILVEKKIGVLDVENSFVDVEDNVASVEVLEGRTKDILSEHPKLDENVNPAVQVKDVTELNDMVLEEGKKSEVLDGDDISVEVKENGASDVKEVELPVEKNIFLMNENSQVSPVTDEPTKFKFVVANEYGNLAKEDSFVDIKQPMFVSDISGVGDLEDNNVSETEPLKSVVEPSMSMDIELHQQAAVIEQPHDQIYGDSHVNREPETISIVPESKPDVAEVEEDDEINRVSIDESVSQGQVYSNMKSEPESGAITQSGTEVKESIVKVVSDGVESRSTGKVDCLDEPQVEDESQIIFSKEPIYLEHSDYEEDGSISNEDVERMIFNGSGTAEQIMKELEQGSGISFLSGSESSEDHSQRIDGQIVMETDEEVDTDEEGEGKELFDSAALAALLKAATSARSDGGNVTITSSDGSKLFSVERPAGLGPLKPAPRSNRANLFTPSDAMVGEELENNLSDEEKKKLDKIQLIRVKFLRLVNRLGHSLEDSIAAQVLYRLVLAAGRNTSQVFSLEAAKRTAMELEAEAKDDLDFSLNILVIGKTGVGKSATINSIFGEEKAIIDAFEPATNKVKEITGTVSGVHLRVFDTPGLRSSVMEQPLNRKILASVKKIMKKSPPDILLYIDRLDAQTRDLNDLPLLRTINTTFGSSIWRSAIVTLTHAASAPPDGPSGSPLSYETFVAQRSHVVQQSIGQAVGDLRMMNPSLMNPVSLAENHPSCRTNREGQRILPNGQSWRSQLLFLCYSMKILSEANSLSKPQDPFDHRKLFGFRVRSPPLPYLLSSLLQSRAHPKLQTDQGGENADSDIDLDDLSDTEKEDEDEYDQLPPFKPLRKSQISKLSKEQRKAYFEEYDYRVKLLQKKQWIEELNRMREMKKRGKDGVNDKGYLGDDADIENGAPAAVPVPLPDMALQPSFDGDNPAYRQGSKY</sequence>
<keyword evidence="6" id="KW-0479">Metal-binding</keyword>
<evidence type="ECO:0000256" key="5">
    <source>
        <dbReference type="ARBA" id="ARBA00022692"/>
    </source>
</evidence>
<evidence type="ECO:0000256" key="11">
    <source>
        <dbReference type="ARBA" id="ARBA00022927"/>
    </source>
</evidence>
<evidence type="ECO:0000256" key="12">
    <source>
        <dbReference type="ARBA" id="ARBA00022989"/>
    </source>
</evidence>
<dbReference type="Proteomes" id="UP000541444">
    <property type="component" value="Unassembled WGS sequence"/>
</dbReference>
<dbReference type="InterPro" id="IPR045058">
    <property type="entry name" value="GIMA/IAN/Toc"/>
</dbReference>
<keyword evidence="13" id="KW-0342">GTP-binding</keyword>
<feature type="compositionally biased region" description="Low complexity" evidence="17">
    <location>
        <begin position="32"/>
        <end position="44"/>
    </location>
</feature>
<evidence type="ECO:0000256" key="17">
    <source>
        <dbReference type="SAM" id="MobiDB-lite"/>
    </source>
</evidence>
<dbReference type="InterPro" id="IPR005690">
    <property type="entry name" value="Toc86_159"/>
</dbReference>
<evidence type="ECO:0000256" key="3">
    <source>
        <dbReference type="ARBA" id="ARBA00022528"/>
    </source>
</evidence>
<dbReference type="GO" id="GO:0045036">
    <property type="term" value="P:protein targeting to chloroplast"/>
    <property type="evidence" value="ECO:0007669"/>
    <property type="project" value="InterPro"/>
</dbReference>